<dbReference type="OrthoDB" id="3775988at2759"/>
<evidence type="ECO:0000313" key="2">
    <source>
        <dbReference type="Proteomes" id="UP000800039"/>
    </source>
</evidence>
<sequence>MTSSTEPSFKPPPIVVCLCQEHCLGIGRKIYNPSQVCPDCLKRHDPQQLRVWADNDTAALSLIDEESARKQVLKRNIEAHGRYFCAFEDPDYQHCRWRQSDLNLRGTRLNCSSVRTKGTACARCWNRHLQKIQIIQYFTPTGHCHEEADKAVARLEGTEASTEGSKTVDCSMLPILLLIMLAPPKPHCAFGVACDSSPEGQEKGPNICSWCKNMSFDALYEKSETQPETRYIKRLIDAYMHQLERDSEERIIKGWSYLCACKDPEYRFQTWRQDFNPRDSRVCGTVRHRGQLCARCYRKALEQDQSWLAHFEGDRLGFPCVFEDPRLRRQTDMSWRIGPVDELGRPDPCWEKDSRKHGRCERAGQKNQLCQKCFNRMCEIRGFGRYFDTEWGTLREGFGV</sequence>
<gene>
    <name evidence="1" type="ORF">K460DRAFT_401660</name>
</gene>
<proteinExistence type="predicted"/>
<organism evidence="1 2">
    <name type="scientific">Cucurbitaria berberidis CBS 394.84</name>
    <dbReference type="NCBI Taxonomy" id="1168544"/>
    <lineage>
        <taxon>Eukaryota</taxon>
        <taxon>Fungi</taxon>
        <taxon>Dikarya</taxon>
        <taxon>Ascomycota</taxon>
        <taxon>Pezizomycotina</taxon>
        <taxon>Dothideomycetes</taxon>
        <taxon>Pleosporomycetidae</taxon>
        <taxon>Pleosporales</taxon>
        <taxon>Pleosporineae</taxon>
        <taxon>Cucurbitariaceae</taxon>
        <taxon>Cucurbitaria</taxon>
    </lineage>
</organism>
<dbReference type="Proteomes" id="UP000800039">
    <property type="component" value="Unassembled WGS sequence"/>
</dbReference>
<dbReference type="RefSeq" id="XP_040794208.1">
    <property type="nucleotide sequence ID" value="XM_040936439.1"/>
</dbReference>
<accession>A0A9P4LE40</accession>
<comment type="caution">
    <text evidence="1">The sequence shown here is derived from an EMBL/GenBank/DDBJ whole genome shotgun (WGS) entry which is preliminary data.</text>
</comment>
<dbReference type="GeneID" id="63853689"/>
<protein>
    <submittedName>
        <fullName evidence="1">Uncharacterized protein</fullName>
    </submittedName>
</protein>
<keyword evidence="2" id="KW-1185">Reference proteome</keyword>
<evidence type="ECO:0000313" key="1">
    <source>
        <dbReference type="EMBL" id="KAF1851645.1"/>
    </source>
</evidence>
<name>A0A9P4LE40_9PLEO</name>
<reference evidence="1" key="1">
    <citation type="submission" date="2020-01" db="EMBL/GenBank/DDBJ databases">
        <authorList>
            <consortium name="DOE Joint Genome Institute"/>
            <person name="Haridas S."/>
            <person name="Albert R."/>
            <person name="Binder M."/>
            <person name="Bloem J."/>
            <person name="Labutti K."/>
            <person name="Salamov A."/>
            <person name="Andreopoulos B."/>
            <person name="Baker S.E."/>
            <person name="Barry K."/>
            <person name="Bills G."/>
            <person name="Bluhm B.H."/>
            <person name="Cannon C."/>
            <person name="Castanera R."/>
            <person name="Culley D.E."/>
            <person name="Daum C."/>
            <person name="Ezra D."/>
            <person name="Gonzalez J.B."/>
            <person name="Henrissat B."/>
            <person name="Kuo A."/>
            <person name="Liang C."/>
            <person name="Lipzen A."/>
            <person name="Lutzoni F."/>
            <person name="Magnuson J."/>
            <person name="Mondo S."/>
            <person name="Nolan M."/>
            <person name="Ohm R."/>
            <person name="Pangilinan J."/>
            <person name="Park H.-J."/>
            <person name="Ramirez L."/>
            <person name="Alfaro M."/>
            <person name="Sun H."/>
            <person name="Tritt A."/>
            <person name="Yoshinaga Y."/>
            <person name="Zwiers L.-H."/>
            <person name="Turgeon B.G."/>
            <person name="Goodwin S.B."/>
            <person name="Spatafora J.W."/>
            <person name="Crous P.W."/>
            <person name="Grigoriev I.V."/>
        </authorList>
    </citation>
    <scope>NUCLEOTIDE SEQUENCE</scope>
    <source>
        <strain evidence="1">CBS 394.84</strain>
    </source>
</reference>
<dbReference type="EMBL" id="ML976614">
    <property type="protein sequence ID" value="KAF1851645.1"/>
    <property type="molecule type" value="Genomic_DNA"/>
</dbReference>
<dbReference type="AlphaFoldDB" id="A0A9P4LE40"/>